<name>A0A158PCQ3_ANGCA</name>
<dbReference type="GO" id="GO:0005634">
    <property type="term" value="C:nucleus"/>
    <property type="evidence" value="ECO:0007669"/>
    <property type="project" value="InterPro"/>
</dbReference>
<proteinExistence type="predicted"/>
<dbReference type="STRING" id="6313.A0A158PCQ3"/>
<dbReference type="GO" id="GO:0005096">
    <property type="term" value="F:GTPase activator activity"/>
    <property type="evidence" value="ECO:0007669"/>
    <property type="project" value="InterPro"/>
</dbReference>
<dbReference type="GO" id="GO:0005938">
    <property type="term" value="C:cell cortex"/>
    <property type="evidence" value="ECO:0007669"/>
    <property type="project" value="TreeGrafter"/>
</dbReference>
<dbReference type="InterPro" id="IPR035899">
    <property type="entry name" value="DBL_dom_sf"/>
</dbReference>
<evidence type="ECO:0000313" key="2">
    <source>
        <dbReference type="Proteomes" id="UP000035642"/>
    </source>
</evidence>
<organism evidence="2 3">
    <name type="scientific">Angiostrongylus cantonensis</name>
    <name type="common">Rat lungworm</name>
    <dbReference type="NCBI Taxonomy" id="6313"/>
    <lineage>
        <taxon>Eukaryota</taxon>
        <taxon>Metazoa</taxon>
        <taxon>Ecdysozoa</taxon>
        <taxon>Nematoda</taxon>
        <taxon>Chromadorea</taxon>
        <taxon>Rhabditida</taxon>
        <taxon>Rhabditina</taxon>
        <taxon>Rhabditomorpha</taxon>
        <taxon>Strongyloidea</taxon>
        <taxon>Metastrongylidae</taxon>
        <taxon>Angiostrongylus</taxon>
    </lineage>
</organism>
<dbReference type="GO" id="GO:0000281">
    <property type="term" value="P:mitotic cytokinesis"/>
    <property type="evidence" value="ECO:0007669"/>
    <property type="project" value="TreeGrafter"/>
</dbReference>
<dbReference type="InterPro" id="IPR026817">
    <property type="entry name" value="Ect2"/>
</dbReference>
<sequence>MYRNECRLIEKLKLLLTVRDGLLDRVAQKRPLLKNEEITQIFARIQRQLRFHEKIYEKLVKIIENWDGSVCDVIRVWTETFDEHRQVYSSYANYYDSAKAMLENACEKDPKLEKFFADYEKNKLFGRKRVVEIMFEPVQYVPGLKNILERLEKVDREHGSNSPIGEAIVTIEKILSYSNSVRFNNDEGMKKLILTKEIEDLPADLLKASNSIHGLLEVRWICAEKKLNVGKDDTVKLILFSDSTVLNDRSLHFNTQMKVNDVPHVCGRVLKNELKKGRFEPTKDDDQKKAEEPQE</sequence>
<evidence type="ECO:0000259" key="1">
    <source>
        <dbReference type="PROSITE" id="PS50010"/>
    </source>
</evidence>
<keyword evidence="2" id="KW-1185">Reference proteome</keyword>
<protein>
    <submittedName>
        <fullName evidence="3">DH domain-containing protein</fullName>
    </submittedName>
</protein>
<dbReference type="Gene3D" id="1.20.900.10">
    <property type="entry name" value="Dbl homology (DH) domain"/>
    <property type="match status" value="1"/>
</dbReference>
<dbReference type="GO" id="GO:0007399">
    <property type="term" value="P:nervous system development"/>
    <property type="evidence" value="ECO:0007669"/>
    <property type="project" value="TreeGrafter"/>
</dbReference>
<dbReference type="InterPro" id="IPR000219">
    <property type="entry name" value="DH_dom"/>
</dbReference>
<dbReference type="PROSITE" id="PS50010">
    <property type="entry name" value="DH_2"/>
    <property type="match status" value="1"/>
</dbReference>
<evidence type="ECO:0000313" key="3">
    <source>
        <dbReference type="WBParaSite" id="ACAC_0001291701-mRNA-1"/>
    </source>
</evidence>
<dbReference type="SMART" id="SM00325">
    <property type="entry name" value="RhoGEF"/>
    <property type="match status" value="1"/>
</dbReference>
<dbReference type="GO" id="GO:0005085">
    <property type="term" value="F:guanyl-nucleotide exchange factor activity"/>
    <property type="evidence" value="ECO:0007669"/>
    <property type="project" value="InterPro"/>
</dbReference>
<dbReference type="PANTHER" id="PTHR16777:SF2">
    <property type="entry name" value="PROTEIN ECT2"/>
    <property type="match status" value="1"/>
</dbReference>
<dbReference type="Pfam" id="PF00621">
    <property type="entry name" value="RhoGEF"/>
    <property type="match status" value="1"/>
</dbReference>
<dbReference type="WBParaSite" id="ACAC_0001291701-mRNA-1">
    <property type="protein sequence ID" value="ACAC_0001291701-mRNA-1"/>
    <property type="gene ID" value="ACAC_0001291701"/>
</dbReference>
<dbReference type="GO" id="GO:2000431">
    <property type="term" value="P:regulation of cytokinesis, actomyosin contractile ring assembly"/>
    <property type="evidence" value="ECO:0007669"/>
    <property type="project" value="InterPro"/>
</dbReference>
<accession>A0A158PCQ3</accession>
<dbReference type="SUPFAM" id="SSF48065">
    <property type="entry name" value="DBL homology domain (DH-domain)"/>
    <property type="match status" value="1"/>
</dbReference>
<dbReference type="PANTHER" id="PTHR16777">
    <property type="entry name" value="PROTEIN ECT2"/>
    <property type="match status" value="1"/>
</dbReference>
<reference evidence="2" key="1">
    <citation type="submission" date="2012-09" db="EMBL/GenBank/DDBJ databases">
        <authorList>
            <person name="Martin A.A."/>
        </authorList>
    </citation>
    <scope>NUCLEOTIDE SEQUENCE</scope>
</reference>
<reference evidence="3" key="2">
    <citation type="submission" date="2016-04" db="UniProtKB">
        <authorList>
            <consortium name="WormBaseParasite"/>
        </authorList>
    </citation>
    <scope>IDENTIFICATION</scope>
</reference>
<dbReference type="Proteomes" id="UP000035642">
    <property type="component" value="Unassembled WGS sequence"/>
</dbReference>
<dbReference type="AlphaFoldDB" id="A0A158PCQ3"/>
<feature type="domain" description="DH" evidence="1">
    <location>
        <begin position="1"/>
        <end position="181"/>
    </location>
</feature>